<dbReference type="Pfam" id="PF04326">
    <property type="entry name" value="SLFN_AlbA_2"/>
    <property type="match status" value="1"/>
</dbReference>
<dbReference type="PANTHER" id="PTHR12155:SF30">
    <property type="entry name" value="PROTEIN SLFN14"/>
    <property type="match status" value="1"/>
</dbReference>
<dbReference type="GO" id="GO:0005524">
    <property type="term" value="F:ATP binding"/>
    <property type="evidence" value="ECO:0007669"/>
    <property type="project" value="UniProtKB-KW"/>
</dbReference>
<comment type="similarity">
    <text evidence="1">Belongs to the Schlafen family. Subgroup III subfamily.</text>
</comment>
<evidence type="ECO:0000256" key="2">
    <source>
        <dbReference type="ARBA" id="ARBA00022741"/>
    </source>
</evidence>
<name>A0ABD1JQ19_9TELE</name>
<evidence type="ECO:0000256" key="1">
    <source>
        <dbReference type="ARBA" id="ARBA00010114"/>
    </source>
</evidence>
<gene>
    <name evidence="8" type="ORF">ACEWY4_015849</name>
</gene>
<dbReference type="SUPFAM" id="SSF52540">
    <property type="entry name" value="P-loop containing nucleoside triphosphate hydrolases"/>
    <property type="match status" value="1"/>
</dbReference>
<comment type="caution">
    <text evidence="8">The sequence shown here is derived from an EMBL/GenBank/DDBJ whole genome shotgun (WGS) entry which is preliminary data.</text>
</comment>
<evidence type="ECO:0000313" key="9">
    <source>
        <dbReference type="Proteomes" id="UP001591681"/>
    </source>
</evidence>
<evidence type="ECO:0000256" key="3">
    <source>
        <dbReference type="ARBA" id="ARBA00022840"/>
    </source>
</evidence>
<dbReference type="InterPro" id="IPR038461">
    <property type="entry name" value="Schlafen_AlbA_2_dom_sf"/>
</dbReference>
<dbReference type="InterPro" id="IPR048729">
    <property type="entry name" value="SLFN_GTPase-like"/>
</dbReference>
<evidence type="ECO:0000259" key="7">
    <source>
        <dbReference type="Pfam" id="PF21026"/>
    </source>
</evidence>
<evidence type="ECO:0008006" key="10">
    <source>
        <dbReference type="Google" id="ProtNLM"/>
    </source>
</evidence>
<dbReference type="InterPro" id="IPR027417">
    <property type="entry name" value="P-loop_NTPase"/>
</dbReference>
<dbReference type="Gene3D" id="3.30.950.30">
    <property type="entry name" value="Schlafen, AAA domain"/>
    <property type="match status" value="1"/>
</dbReference>
<keyword evidence="2" id="KW-0547">Nucleotide-binding</keyword>
<evidence type="ECO:0000259" key="5">
    <source>
        <dbReference type="Pfam" id="PF04326"/>
    </source>
</evidence>
<dbReference type="PANTHER" id="PTHR12155">
    <property type="entry name" value="SCHLAFEN"/>
    <property type="match status" value="1"/>
</dbReference>
<proteinExistence type="inferred from homology"/>
<dbReference type="EMBL" id="JBHFQA010000013">
    <property type="protein sequence ID" value="KAL2088950.1"/>
    <property type="molecule type" value="Genomic_DNA"/>
</dbReference>
<dbReference type="Pfam" id="PF09848">
    <property type="entry name" value="SLFN-g3_helicase"/>
    <property type="match status" value="1"/>
</dbReference>
<dbReference type="AlphaFoldDB" id="A0ABD1JQ19"/>
<evidence type="ECO:0000256" key="4">
    <source>
        <dbReference type="SAM" id="MobiDB-lite"/>
    </source>
</evidence>
<dbReference type="Gene3D" id="3.40.50.300">
    <property type="entry name" value="P-loop containing nucleotide triphosphate hydrolases"/>
    <property type="match status" value="1"/>
</dbReference>
<dbReference type="Pfam" id="PF21026">
    <property type="entry name" value="SLFN_GTPase-like"/>
    <property type="match status" value="1"/>
</dbReference>
<feature type="domain" description="Schlafen GTPase-like" evidence="7">
    <location>
        <begin position="425"/>
        <end position="526"/>
    </location>
</feature>
<dbReference type="Proteomes" id="UP001591681">
    <property type="component" value="Unassembled WGS sequence"/>
</dbReference>
<keyword evidence="9" id="KW-1185">Reference proteome</keyword>
<sequence>MDSPYLNVTTSQDFPDIELKCSKRVTFGESARKGMDKAKRQLEKECILNGVCALMNSGGGIMIVDVANSAYDYKKEGRGLDIEHELKDLVDSQIEDMIEFIPQGDRVYIYVRSWHAGEHRPRLCSINTGLWERTGSNDERIYPSNVSKFLEKKKDRAKRKQKEDEGCPSAKRYAPLPGNDIIKLKADEFYMRDWVNSGEHLEFGESLHVELKHFGNSENLYKRLREVVPKNISAFANTDGGYMFIGIHDTTQKVIGCGHKIEAAELLRMVQELCEKPKAVHISSCNKNTGLSPECRLIKVKAGKSSEADGYVIAIKIPAFCCAVFDKDPNSWHTESERVVKLEAASWLKKMQLADPEDDLCERFQNVLSLQNAPPLCKPVYSIQELTQLQEKLFPVPESGVIVVPEAFRDRFTSVGLLTDSLKGPGICILSPSWAVDVNLPKNEDVMYEALIVHAGSYPTLCCVVERASPELWKYARDTAFHLKQQLVNLGGYTGKLCVIPQLVETQTQNLPEMNGNLLYPNSYRLNQENDLKTLLHSLVVVLLRFTSALSDEVGCEFLNLLTEEQFKILQNLGGIKKLFIHGVPGSGKTLIAIELMQRIKNLYGCEKRNILYLCENVGLREFVRYQNLCQSETRVKFMSQDFPEVKHIIVDEAQNFRMEDGDWYEKAKGIVGEDGMFWVFLDYYQKNHRFSDGLPSLTSQNKVELHKVVRNSAKILHAMQCQMTKVVSGPQFPVTKYLAGIYKKMELSHSFQGTFVCREIPPKKVLKHVIQLLQHLSSHGHSAGDIAVLFPTQEHLEAEMFKIPFPFSHVSEMNPKMMVLDTVRRFSGLERNIVILVNPSVHPYLRDIEANFFISAYSRARIRLYHIKTKVSE</sequence>
<keyword evidence="3" id="KW-0067">ATP-binding</keyword>
<dbReference type="InterPro" id="IPR018647">
    <property type="entry name" value="SLFN_3-like_DNA/RNA_helicase"/>
</dbReference>
<evidence type="ECO:0000313" key="8">
    <source>
        <dbReference type="EMBL" id="KAL2088950.1"/>
    </source>
</evidence>
<feature type="region of interest" description="Disordered" evidence="4">
    <location>
        <begin position="153"/>
        <end position="172"/>
    </location>
</feature>
<feature type="domain" description="Schlafen AlbA-2" evidence="5">
    <location>
        <begin position="205"/>
        <end position="324"/>
    </location>
</feature>
<dbReference type="InterPro" id="IPR029684">
    <property type="entry name" value="Schlafen"/>
</dbReference>
<dbReference type="InterPro" id="IPR007421">
    <property type="entry name" value="Schlafen_AlbA_2_dom"/>
</dbReference>
<evidence type="ECO:0000259" key="6">
    <source>
        <dbReference type="Pfam" id="PF09848"/>
    </source>
</evidence>
<feature type="domain" description="Schlafen group 3-like DNA/RNA helicase" evidence="6">
    <location>
        <begin position="579"/>
        <end position="665"/>
    </location>
</feature>
<reference evidence="8 9" key="1">
    <citation type="submission" date="2024-09" db="EMBL/GenBank/DDBJ databases">
        <title>A chromosome-level genome assembly of Gray's grenadier anchovy, Coilia grayii.</title>
        <authorList>
            <person name="Fu Z."/>
        </authorList>
    </citation>
    <scope>NUCLEOTIDE SEQUENCE [LARGE SCALE GENOMIC DNA]</scope>
    <source>
        <strain evidence="8">G4</strain>
        <tissue evidence="8">Muscle</tissue>
    </source>
</reference>
<accession>A0ABD1JQ19</accession>
<organism evidence="8 9">
    <name type="scientific">Coilia grayii</name>
    <name type="common">Gray's grenadier anchovy</name>
    <dbReference type="NCBI Taxonomy" id="363190"/>
    <lineage>
        <taxon>Eukaryota</taxon>
        <taxon>Metazoa</taxon>
        <taxon>Chordata</taxon>
        <taxon>Craniata</taxon>
        <taxon>Vertebrata</taxon>
        <taxon>Euteleostomi</taxon>
        <taxon>Actinopterygii</taxon>
        <taxon>Neopterygii</taxon>
        <taxon>Teleostei</taxon>
        <taxon>Clupei</taxon>
        <taxon>Clupeiformes</taxon>
        <taxon>Clupeoidei</taxon>
        <taxon>Engraulidae</taxon>
        <taxon>Coilinae</taxon>
        <taxon>Coilia</taxon>
    </lineage>
</organism>
<protein>
    <recommendedName>
        <fullName evidence="10">Schlafen AlbA-2 domain-containing protein</fullName>
    </recommendedName>
</protein>